<dbReference type="STRING" id="1224947.SAMN05216480_12314"/>
<sequence length="76" mass="8294">MERIKNNPISTFLGFAMIVFAAVLLFVPTLYDMPLYGIGVIGVIGILLLFAKDQLVDILTGGLSRLIQDAAQKVKK</sequence>
<feature type="transmembrane region" description="Helical" evidence="1">
    <location>
        <begin position="9"/>
        <end position="27"/>
    </location>
</feature>
<evidence type="ECO:0000313" key="3">
    <source>
        <dbReference type="Proteomes" id="UP000199138"/>
    </source>
</evidence>
<organism evidence="2 3">
    <name type="scientific">Pustulibacterium marinum</name>
    <dbReference type="NCBI Taxonomy" id="1224947"/>
    <lineage>
        <taxon>Bacteria</taxon>
        <taxon>Pseudomonadati</taxon>
        <taxon>Bacteroidota</taxon>
        <taxon>Flavobacteriia</taxon>
        <taxon>Flavobacteriales</taxon>
        <taxon>Flavobacteriaceae</taxon>
        <taxon>Pustulibacterium</taxon>
    </lineage>
</organism>
<evidence type="ECO:0000313" key="2">
    <source>
        <dbReference type="EMBL" id="SFU77083.1"/>
    </source>
</evidence>
<reference evidence="2 3" key="1">
    <citation type="submission" date="2016-10" db="EMBL/GenBank/DDBJ databases">
        <authorList>
            <person name="de Groot N.N."/>
        </authorList>
    </citation>
    <scope>NUCLEOTIDE SEQUENCE [LARGE SCALE GENOMIC DNA]</scope>
    <source>
        <strain evidence="2 3">CGMCC 1.12333</strain>
    </source>
</reference>
<keyword evidence="3" id="KW-1185">Reference proteome</keyword>
<gene>
    <name evidence="2" type="ORF">SAMN05216480_12314</name>
</gene>
<dbReference type="Proteomes" id="UP000199138">
    <property type="component" value="Unassembled WGS sequence"/>
</dbReference>
<dbReference type="AlphaFoldDB" id="A0A1I7IVX6"/>
<keyword evidence="1" id="KW-0472">Membrane</keyword>
<accession>A0A1I7IVX6</accession>
<keyword evidence="1" id="KW-0812">Transmembrane</keyword>
<feature type="transmembrane region" description="Helical" evidence="1">
    <location>
        <begin position="33"/>
        <end position="51"/>
    </location>
</feature>
<keyword evidence="1" id="KW-1133">Transmembrane helix</keyword>
<dbReference type="RefSeq" id="WP_143106468.1">
    <property type="nucleotide sequence ID" value="NZ_FPBK01000023.1"/>
</dbReference>
<proteinExistence type="predicted"/>
<protein>
    <submittedName>
        <fullName evidence="2">Uncharacterized protein</fullName>
    </submittedName>
</protein>
<name>A0A1I7IVX6_9FLAO</name>
<evidence type="ECO:0000256" key="1">
    <source>
        <dbReference type="SAM" id="Phobius"/>
    </source>
</evidence>
<dbReference type="EMBL" id="FPBK01000023">
    <property type="protein sequence ID" value="SFU77083.1"/>
    <property type="molecule type" value="Genomic_DNA"/>
</dbReference>